<proteinExistence type="predicted"/>
<sequence>MGEQILCISLGLRKTIIYCRGLCSLHFLNKKDADNMHIRLNVNFRKPFADFNCLIYVTEK</sequence>
<reference evidence="1 2" key="1">
    <citation type="submission" date="2015-09" db="EMBL/GenBank/DDBJ databases">
        <authorList>
            <consortium name="Pathogen Informatics"/>
        </authorList>
    </citation>
    <scope>NUCLEOTIDE SEQUENCE [LARGE SCALE GENOMIC DNA]</scope>
    <source>
        <strain evidence="1 2">2789STDY5608891</strain>
    </source>
</reference>
<evidence type="ECO:0000313" key="1">
    <source>
        <dbReference type="EMBL" id="CUM76276.1"/>
    </source>
</evidence>
<accession>A0A173REX2</accession>
<organism evidence="1 2">
    <name type="scientific">Eubacterium ramulus</name>
    <dbReference type="NCBI Taxonomy" id="39490"/>
    <lineage>
        <taxon>Bacteria</taxon>
        <taxon>Bacillati</taxon>
        <taxon>Bacillota</taxon>
        <taxon>Clostridia</taxon>
        <taxon>Eubacteriales</taxon>
        <taxon>Eubacteriaceae</taxon>
        <taxon>Eubacterium</taxon>
    </lineage>
</organism>
<dbReference type="AlphaFoldDB" id="A0A173REX2"/>
<gene>
    <name evidence="1" type="ORF">ERS852448_00361</name>
</gene>
<dbReference type="STRING" id="39490.ERS852448_00361"/>
<dbReference type="EMBL" id="CYYA01000002">
    <property type="protein sequence ID" value="CUM76276.1"/>
    <property type="molecule type" value="Genomic_DNA"/>
</dbReference>
<name>A0A173REX2_EUBRA</name>
<dbReference type="Proteomes" id="UP000095492">
    <property type="component" value="Unassembled WGS sequence"/>
</dbReference>
<evidence type="ECO:0000313" key="2">
    <source>
        <dbReference type="Proteomes" id="UP000095492"/>
    </source>
</evidence>
<protein>
    <submittedName>
        <fullName evidence="1">Uncharacterized protein</fullName>
    </submittedName>
</protein>